<feature type="compositionally biased region" description="Basic and acidic residues" evidence="1">
    <location>
        <begin position="73"/>
        <end position="91"/>
    </location>
</feature>
<evidence type="ECO:0000313" key="4">
    <source>
        <dbReference type="Proteomes" id="UP000007383"/>
    </source>
</evidence>
<evidence type="ECO:0008006" key="5">
    <source>
        <dbReference type="Google" id="ProtNLM"/>
    </source>
</evidence>
<sequence>MVIFSAHAVSWRHRTGILALVCIVLLSSGCSQADTAADTTTSIDTTEPGSAAAVQQDGTGEQPSAAAADEPPEPIRMERTAPARSLPREQNDTSEAPPASPPDQAYREIYREADRRSPVYPYDTELDNLQQDEHPARAVIQEFLEGVLQQDFRSEHTAPDERFLLRLALEPVLEDGLAVTRYRLGRIVAENGQHRLGLRLFNEQASAVGELFLVLKDDQWYITDISFPWEQLESSRPAPRFEPATHQWTIGTQP</sequence>
<evidence type="ECO:0000313" key="3">
    <source>
        <dbReference type="EMBL" id="AFG37065.1"/>
    </source>
</evidence>
<dbReference type="Proteomes" id="UP000007383">
    <property type="component" value="Chromosome"/>
</dbReference>
<reference evidence="4" key="1">
    <citation type="journal article" date="2013" name="Stand. Genomic Sci.">
        <title>Complete genome sequence of the halophilic bacterium Spirochaeta africana type strain (Z-7692(T)) from the alkaline Lake Magadi in the East African Rift.</title>
        <authorList>
            <person name="Liolos K."/>
            <person name="Abt B."/>
            <person name="Scheuner C."/>
            <person name="Teshima H."/>
            <person name="Held B."/>
            <person name="Lapidus A."/>
            <person name="Nolan M."/>
            <person name="Lucas S."/>
            <person name="Deshpande S."/>
            <person name="Cheng J.F."/>
            <person name="Tapia R."/>
            <person name="Goodwin L.A."/>
            <person name="Pitluck S."/>
            <person name="Pagani I."/>
            <person name="Ivanova N."/>
            <person name="Mavromatis K."/>
            <person name="Mikhailova N."/>
            <person name="Huntemann M."/>
            <person name="Pati A."/>
            <person name="Chen A."/>
            <person name="Palaniappan K."/>
            <person name="Land M."/>
            <person name="Rohde M."/>
            <person name="Tindall B.J."/>
            <person name="Detter J.C."/>
            <person name="Goker M."/>
            <person name="Bristow J."/>
            <person name="Eisen J.A."/>
            <person name="Markowitz V."/>
            <person name="Hugenholtz P."/>
            <person name="Woyke T."/>
            <person name="Klenk H.P."/>
            <person name="Kyrpides N.C."/>
        </authorList>
    </citation>
    <scope>NUCLEOTIDE SEQUENCE</scope>
    <source>
        <strain evidence="4">ATCC 700263 / DSM 8902 / Z-7692</strain>
    </source>
</reference>
<accession>H9UHS2</accession>
<gene>
    <name evidence="3" type="ordered locus">Spiaf_0977</name>
</gene>
<evidence type="ECO:0000256" key="1">
    <source>
        <dbReference type="SAM" id="MobiDB-lite"/>
    </source>
</evidence>
<name>H9UHS2_SPIAZ</name>
<feature type="chain" id="PRO_5003623028" description="DUF3828 domain-containing protein" evidence="2">
    <location>
        <begin position="34"/>
        <end position="254"/>
    </location>
</feature>
<keyword evidence="2" id="KW-0732">Signal</keyword>
<dbReference type="EMBL" id="CP003282">
    <property type="protein sequence ID" value="AFG37065.1"/>
    <property type="molecule type" value="Genomic_DNA"/>
</dbReference>
<keyword evidence="4" id="KW-1185">Reference proteome</keyword>
<dbReference type="RefSeq" id="WP_014455060.1">
    <property type="nucleotide sequence ID" value="NC_017098.1"/>
</dbReference>
<dbReference type="PATRIC" id="fig|889378.3.peg.980"/>
<protein>
    <recommendedName>
        <fullName evidence="5">DUF3828 domain-containing protein</fullName>
    </recommendedName>
</protein>
<organism evidence="3 4">
    <name type="scientific">Spirochaeta africana (strain ATCC 700263 / DSM 8902 / Z-7692)</name>
    <dbReference type="NCBI Taxonomy" id="889378"/>
    <lineage>
        <taxon>Bacteria</taxon>
        <taxon>Pseudomonadati</taxon>
        <taxon>Spirochaetota</taxon>
        <taxon>Spirochaetia</taxon>
        <taxon>Spirochaetales</taxon>
        <taxon>Spirochaetaceae</taxon>
        <taxon>Spirochaeta</taxon>
    </lineage>
</organism>
<evidence type="ECO:0000256" key="2">
    <source>
        <dbReference type="SAM" id="SignalP"/>
    </source>
</evidence>
<feature type="signal peptide" evidence="2">
    <location>
        <begin position="1"/>
        <end position="33"/>
    </location>
</feature>
<dbReference type="HOGENOM" id="CLU_1093750_0_0_12"/>
<dbReference type="KEGG" id="sfc:Spiaf_0977"/>
<dbReference type="AlphaFoldDB" id="H9UHS2"/>
<dbReference type="STRING" id="889378.Spiaf_0977"/>
<feature type="region of interest" description="Disordered" evidence="1">
    <location>
        <begin position="39"/>
        <end position="105"/>
    </location>
</feature>
<proteinExistence type="predicted"/>